<evidence type="ECO:0000313" key="2">
    <source>
        <dbReference type="Proteomes" id="UP000030762"/>
    </source>
</evidence>
<organism evidence="1 2">
    <name type="scientific">Saprolegnia diclina (strain VS20)</name>
    <dbReference type="NCBI Taxonomy" id="1156394"/>
    <lineage>
        <taxon>Eukaryota</taxon>
        <taxon>Sar</taxon>
        <taxon>Stramenopiles</taxon>
        <taxon>Oomycota</taxon>
        <taxon>Saprolegniomycetes</taxon>
        <taxon>Saprolegniales</taxon>
        <taxon>Saprolegniaceae</taxon>
        <taxon>Saprolegnia</taxon>
    </lineage>
</organism>
<dbReference type="VEuPathDB" id="FungiDB:SDRG_09833"/>
<proteinExistence type="predicted"/>
<evidence type="ECO:0000313" key="1">
    <source>
        <dbReference type="EMBL" id="EQC32507.1"/>
    </source>
</evidence>
<accession>T0RR32</accession>
<gene>
    <name evidence="1" type="ORF">SDRG_09833</name>
</gene>
<reference evidence="1 2" key="1">
    <citation type="submission" date="2012-04" db="EMBL/GenBank/DDBJ databases">
        <title>The Genome Sequence of Saprolegnia declina VS20.</title>
        <authorList>
            <consortium name="The Broad Institute Genome Sequencing Platform"/>
            <person name="Russ C."/>
            <person name="Nusbaum C."/>
            <person name="Tyler B."/>
            <person name="van West P."/>
            <person name="Dieguez-Uribeondo J."/>
            <person name="de Bruijn I."/>
            <person name="Tripathy S."/>
            <person name="Jiang R."/>
            <person name="Young S.K."/>
            <person name="Zeng Q."/>
            <person name="Gargeya S."/>
            <person name="Fitzgerald M."/>
            <person name="Haas B."/>
            <person name="Abouelleil A."/>
            <person name="Alvarado L."/>
            <person name="Arachchi H.M."/>
            <person name="Berlin A."/>
            <person name="Chapman S.B."/>
            <person name="Goldberg J."/>
            <person name="Griggs A."/>
            <person name="Gujja S."/>
            <person name="Hansen M."/>
            <person name="Howarth C."/>
            <person name="Imamovic A."/>
            <person name="Larimer J."/>
            <person name="McCowen C."/>
            <person name="Montmayeur A."/>
            <person name="Murphy C."/>
            <person name="Neiman D."/>
            <person name="Pearson M."/>
            <person name="Priest M."/>
            <person name="Roberts A."/>
            <person name="Saif S."/>
            <person name="Shea T."/>
            <person name="Sisk P."/>
            <person name="Sykes S."/>
            <person name="Wortman J."/>
            <person name="Nusbaum C."/>
            <person name="Birren B."/>
        </authorList>
    </citation>
    <scope>NUCLEOTIDE SEQUENCE [LARGE SCALE GENOMIC DNA]</scope>
    <source>
        <strain evidence="1 2">VS20</strain>
    </source>
</reference>
<dbReference type="RefSeq" id="XP_008614008.1">
    <property type="nucleotide sequence ID" value="XM_008615786.1"/>
</dbReference>
<sequence length="207" mass="22752">MWTSSRASPAAVSCWPTSDVLGRLRIDPPSDRTTLGYAATEAYVACTALTIAPLIADAWVASVDALRRTTQPTKFTSQDDDDETAALTGDAQLDQARLKKVVHTLLHRAASKPFNETTVMIIDSTKTPSRAPTGNLRTSTAETNDQILAMQQQEQRLAHQITDIKVVVEPMVKSDNFDATVSNVMLPMSSQKPSRRHPLAKRSMLYR</sequence>
<dbReference type="InParanoid" id="T0RR32"/>
<dbReference type="Proteomes" id="UP000030762">
    <property type="component" value="Unassembled WGS sequence"/>
</dbReference>
<keyword evidence="2" id="KW-1185">Reference proteome</keyword>
<dbReference type="EMBL" id="JH767163">
    <property type="protein sequence ID" value="EQC32507.1"/>
    <property type="molecule type" value="Genomic_DNA"/>
</dbReference>
<dbReference type="GeneID" id="19950560"/>
<name>T0RR32_SAPDV</name>
<protein>
    <submittedName>
        <fullName evidence="1">Uncharacterized protein</fullName>
    </submittedName>
</protein>
<dbReference type="AlphaFoldDB" id="T0RR32"/>